<reference evidence="7 8" key="1">
    <citation type="submission" date="2023-11" db="EMBL/GenBank/DDBJ databases">
        <title>Halocaridina rubra genome assembly.</title>
        <authorList>
            <person name="Smith C."/>
        </authorList>
    </citation>
    <scope>NUCLEOTIDE SEQUENCE [LARGE SCALE GENOMIC DNA]</scope>
    <source>
        <strain evidence="7">EP-1</strain>
        <tissue evidence="7">Whole</tissue>
    </source>
</reference>
<dbReference type="GO" id="GO:0032543">
    <property type="term" value="P:mitochondrial translation"/>
    <property type="evidence" value="ECO:0007669"/>
    <property type="project" value="TreeGrafter"/>
</dbReference>
<evidence type="ECO:0000256" key="3">
    <source>
        <dbReference type="ARBA" id="ARBA00022980"/>
    </source>
</evidence>
<evidence type="ECO:0000256" key="2">
    <source>
        <dbReference type="ARBA" id="ARBA00009254"/>
    </source>
</evidence>
<dbReference type="GO" id="GO:0005762">
    <property type="term" value="C:mitochondrial large ribosomal subunit"/>
    <property type="evidence" value="ECO:0007669"/>
    <property type="project" value="TreeGrafter"/>
</dbReference>
<evidence type="ECO:0000256" key="4">
    <source>
        <dbReference type="ARBA" id="ARBA00023128"/>
    </source>
</evidence>
<organism evidence="7 8">
    <name type="scientific">Halocaridina rubra</name>
    <name type="common">Hawaiian red shrimp</name>
    <dbReference type="NCBI Taxonomy" id="373956"/>
    <lineage>
        <taxon>Eukaryota</taxon>
        <taxon>Metazoa</taxon>
        <taxon>Ecdysozoa</taxon>
        <taxon>Arthropoda</taxon>
        <taxon>Crustacea</taxon>
        <taxon>Multicrustacea</taxon>
        <taxon>Malacostraca</taxon>
        <taxon>Eumalacostraca</taxon>
        <taxon>Eucarida</taxon>
        <taxon>Decapoda</taxon>
        <taxon>Pleocyemata</taxon>
        <taxon>Caridea</taxon>
        <taxon>Atyoidea</taxon>
        <taxon>Atyidae</taxon>
        <taxon>Halocaridina</taxon>
    </lineage>
</organism>
<dbReference type="Gene3D" id="6.10.330.20">
    <property type="match status" value="1"/>
</dbReference>
<evidence type="ECO:0000256" key="5">
    <source>
        <dbReference type="ARBA" id="ARBA00023274"/>
    </source>
</evidence>
<comment type="caution">
    <text evidence="7">The sequence shown here is derived from an EMBL/GenBank/DDBJ whole genome shotgun (WGS) entry which is preliminary data.</text>
</comment>
<protein>
    <recommendedName>
        <fullName evidence="6">Large ribosomal subunit protein uL29m</fullName>
    </recommendedName>
</protein>
<name>A0AAN8WTW0_HALRR</name>
<dbReference type="Proteomes" id="UP001381693">
    <property type="component" value="Unassembled WGS sequence"/>
</dbReference>
<dbReference type="Pfam" id="PF06984">
    <property type="entry name" value="MRP-L47"/>
    <property type="match status" value="1"/>
</dbReference>
<sequence length="270" mass="32238">MSALLKGLSSVLATNLIKFESLFISNRTLQFSVKSVSAPKNYFRLGQPAFSFHSSVSRRGLEEFFDDKKNWGELEVKVGRSWRVDELRIKSNEDLHKLWYVLLKEKNMLLTMEHASQEECRLFPNPERIDKVEESMNNLERVVRERNRAYFLLETGETGERPCSRVTDPLGRSYTMQYTEHFVPIYMNRRASKKHVHRGAAVVRFRRQMKEKAFLEKKRYYNRVRNHVCQLLRRFPELDEEAIQQQYPEVNLTRLRRMKYSRGHHLYNEG</sequence>
<dbReference type="GO" id="GO:0003735">
    <property type="term" value="F:structural constituent of ribosome"/>
    <property type="evidence" value="ECO:0007669"/>
    <property type="project" value="InterPro"/>
</dbReference>
<evidence type="ECO:0000313" key="8">
    <source>
        <dbReference type="Proteomes" id="UP001381693"/>
    </source>
</evidence>
<evidence type="ECO:0000313" key="7">
    <source>
        <dbReference type="EMBL" id="KAK7066200.1"/>
    </source>
</evidence>
<keyword evidence="4" id="KW-0496">Mitochondrion</keyword>
<evidence type="ECO:0000256" key="6">
    <source>
        <dbReference type="ARBA" id="ARBA00035289"/>
    </source>
</evidence>
<comment type="similarity">
    <text evidence="2">Belongs to the universal ribosomal protein uL29 family.</text>
</comment>
<dbReference type="InterPro" id="IPR038340">
    <property type="entry name" value="MRP-L47_sf"/>
</dbReference>
<comment type="subcellular location">
    <subcellularLocation>
        <location evidence="1">Mitochondrion</location>
    </subcellularLocation>
</comment>
<dbReference type="AlphaFoldDB" id="A0AAN8WTW0"/>
<dbReference type="PANTHER" id="PTHR21183:SF18">
    <property type="entry name" value="LARGE RIBOSOMAL SUBUNIT PROTEIN UL29M"/>
    <property type="match status" value="1"/>
</dbReference>
<keyword evidence="5" id="KW-0687">Ribonucleoprotein</keyword>
<accession>A0AAN8WTW0</accession>
<keyword evidence="8" id="KW-1185">Reference proteome</keyword>
<dbReference type="EMBL" id="JAXCGZ010019347">
    <property type="protein sequence ID" value="KAK7066200.1"/>
    <property type="molecule type" value="Genomic_DNA"/>
</dbReference>
<evidence type="ECO:0000256" key="1">
    <source>
        <dbReference type="ARBA" id="ARBA00004173"/>
    </source>
</evidence>
<proteinExistence type="inferred from homology"/>
<dbReference type="InterPro" id="IPR010729">
    <property type="entry name" value="Ribosomal_uL29_mit"/>
</dbReference>
<gene>
    <name evidence="7" type="primary">MRPL47</name>
    <name evidence="7" type="ORF">SK128_006867</name>
</gene>
<dbReference type="PANTHER" id="PTHR21183">
    <property type="entry name" value="RIBOSOMAL PROTEIN L47, MITOCHONDRIAL-RELATED"/>
    <property type="match status" value="1"/>
</dbReference>
<keyword evidence="3 7" id="KW-0689">Ribosomal protein</keyword>